<accession>A0A8J7BZP4</accession>
<evidence type="ECO:0000313" key="3">
    <source>
        <dbReference type="Proteomes" id="UP000629098"/>
    </source>
</evidence>
<evidence type="ECO:0000256" key="1">
    <source>
        <dbReference type="SAM" id="SignalP"/>
    </source>
</evidence>
<feature type="signal peptide" evidence="1">
    <location>
        <begin position="1"/>
        <end position="30"/>
    </location>
</feature>
<dbReference type="AlphaFoldDB" id="A0A8J7BZP4"/>
<sequence>MRLPIPIVGLILAAPLTVLTSLAPVQIAVAQVDENAPGPSGPKPEFEHFYVGRDGRQFSPGPGGTSIANPNYDRLTFLFSHLFEESTNNHFHSIGAYSITGGTPDNPIISPTSTNNRIPELYTQQPPITLVPGTGVFDNKYISVNTENEYTNLTIRPVNTLVDIAAQGDIQAQNLYNATSSQRWQGLLGDAEIALQLVSITPGLGVANSEGVDLFASSDTYTIGRGDNFSFTPTFYTASSAPAGNYSAQFRLWDVNTANGRTPIAQSGTFNFDFQVAQVPEPSTVLSIGVLGVLAFIGKNRFKVKAN</sequence>
<proteinExistence type="predicted"/>
<dbReference type="NCBIfam" id="TIGR02595">
    <property type="entry name" value="PEP_CTERM"/>
    <property type="match status" value="1"/>
</dbReference>
<keyword evidence="3" id="KW-1185">Reference proteome</keyword>
<feature type="chain" id="PRO_5035198113" evidence="1">
    <location>
        <begin position="31"/>
        <end position="307"/>
    </location>
</feature>
<dbReference type="InterPro" id="IPR013424">
    <property type="entry name" value="Ice-binding_C"/>
</dbReference>
<evidence type="ECO:0000313" key="2">
    <source>
        <dbReference type="EMBL" id="MBD2778097.1"/>
    </source>
</evidence>
<reference evidence="2" key="1">
    <citation type="submission" date="2020-09" db="EMBL/GenBank/DDBJ databases">
        <title>Iningainema tapete sp. nov. (Scytonemataceae, Cyanobacteria) from greenhouses in central Florida (USA) produces two types of nodularin with biosynthetic potential for microcystin-LR and anabaenopeptins.</title>
        <authorList>
            <person name="Berthold D.E."/>
            <person name="Lefler F.W."/>
            <person name="Huang I.-S."/>
            <person name="Abdulla H."/>
            <person name="Zimba P.V."/>
            <person name="Laughinghouse H.D. IV."/>
        </authorList>
    </citation>
    <scope>NUCLEOTIDE SEQUENCE</scope>
    <source>
        <strain evidence="2">BLCCT55</strain>
    </source>
</reference>
<dbReference type="NCBIfam" id="NF040463">
    <property type="entry name" value="all3515_fam"/>
    <property type="match status" value="1"/>
</dbReference>
<dbReference type="RefSeq" id="WP_190837393.1">
    <property type="nucleotide sequence ID" value="NZ_CAWPPI010000120.1"/>
</dbReference>
<comment type="caution">
    <text evidence="2">The sequence shown here is derived from an EMBL/GenBank/DDBJ whole genome shotgun (WGS) entry which is preliminary data.</text>
</comment>
<dbReference type="Proteomes" id="UP000629098">
    <property type="component" value="Unassembled WGS sequence"/>
</dbReference>
<organism evidence="2 3">
    <name type="scientific">Iningainema tapete BLCC-T55</name>
    <dbReference type="NCBI Taxonomy" id="2748662"/>
    <lineage>
        <taxon>Bacteria</taxon>
        <taxon>Bacillati</taxon>
        <taxon>Cyanobacteriota</taxon>
        <taxon>Cyanophyceae</taxon>
        <taxon>Nostocales</taxon>
        <taxon>Scytonemataceae</taxon>
        <taxon>Iningainema tapete</taxon>
    </lineage>
</organism>
<gene>
    <name evidence="2" type="ORF">ICL16_40165</name>
</gene>
<protein>
    <submittedName>
        <fullName evidence="2">ABC transporter substrate-binding protein</fullName>
    </submittedName>
</protein>
<keyword evidence="1" id="KW-0732">Signal</keyword>
<dbReference type="EMBL" id="JACXAE010000120">
    <property type="protein sequence ID" value="MBD2778097.1"/>
    <property type="molecule type" value="Genomic_DNA"/>
</dbReference>
<name>A0A8J7BZP4_9CYAN</name>